<dbReference type="InterPro" id="IPR038593">
    <property type="entry name" value="RNA_pol_Rpb1_7_sf"/>
</dbReference>
<dbReference type="GO" id="GO:0003899">
    <property type="term" value="F:DNA-directed RNA polymerase activity"/>
    <property type="evidence" value="ECO:0007669"/>
    <property type="project" value="UniProtKB-EC"/>
</dbReference>
<keyword evidence="5" id="KW-1185">Reference proteome</keyword>
<comment type="caution">
    <text evidence="4">The sequence shown here is derived from an EMBL/GenBank/DDBJ whole genome shotgun (WGS) entry which is preliminary data.</text>
</comment>
<evidence type="ECO:0000259" key="2">
    <source>
        <dbReference type="Pfam" id="PF04992"/>
    </source>
</evidence>
<dbReference type="STRING" id="33114.A0A2G2WIP8"/>
<evidence type="ECO:0000259" key="3">
    <source>
        <dbReference type="Pfam" id="PF08572"/>
    </source>
</evidence>
<reference evidence="4 5" key="1">
    <citation type="journal article" date="2017" name="Genome Biol.">
        <title>New reference genome sequences of hot pepper reveal the massive evolution of plant disease-resistance genes by retroduplication.</title>
        <authorList>
            <person name="Kim S."/>
            <person name="Park J."/>
            <person name="Yeom S.I."/>
            <person name="Kim Y.M."/>
            <person name="Seo E."/>
            <person name="Kim K.T."/>
            <person name="Kim M.S."/>
            <person name="Lee J.M."/>
            <person name="Cheong K."/>
            <person name="Shin H.S."/>
            <person name="Kim S.B."/>
            <person name="Han K."/>
            <person name="Lee J."/>
            <person name="Park M."/>
            <person name="Lee H.A."/>
            <person name="Lee H.Y."/>
            <person name="Lee Y."/>
            <person name="Oh S."/>
            <person name="Lee J.H."/>
            <person name="Choi E."/>
            <person name="Choi E."/>
            <person name="Lee S.E."/>
            <person name="Jeon J."/>
            <person name="Kim H."/>
            <person name="Choi G."/>
            <person name="Song H."/>
            <person name="Lee J."/>
            <person name="Lee S.C."/>
            <person name="Kwon J.K."/>
            <person name="Lee H.Y."/>
            <person name="Koo N."/>
            <person name="Hong Y."/>
            <person name="Kim R.W."/>
            <person name="Kang W.H."/>
            <person name="Huh J.H."/>
            <person name="Kang B.C."/>
            <person name="Yang T.J."/>
            <person name="Lee Y.H."/>
            <person name="Bennetzen J.L."/>
            <person name="Choi D."/>
        </authorList>
    </citation>
    <scope>NUCLEOTIDE SEQUENCE [LARGE SCALE GENOMIC DNA]</scope>
    <source>
        <strain evidence="5">cv. PBC81</strain>
    </source>
</reference>
<dbReference type="SUPFAM" id="SSF64484">
    <property type="entry name" value="beta and beta-prime subunits of DNA dependent RNA-polymerase"/>
    <property type="match status" value="1"/>
</dbReference>
<dbReference type="GO" id="GO:0046540">
    <property type="term" value="C:U4/U6 x U5 tri-snRNP complex"/>
    <property type="evidence" value="ECO:0007669"/>
    <property type="project" value="InterPro"/>
</dbReference>
<organism evidence="4 5">
    <name type="scientific">Capsicum baccatum</name>
    <name type="common">Peruvian pepper</name>
    <dbReference type="NCBI Taxonomy" id="33114"/>
    <lineage>
        <taxon>Eukaryota</taxon>
        <taxon>Viridiplantae</taxon>
        <taxon>Streptophyta</taxon>
        <taxon>Embryophyta</taxon>
        <taxon>Tracheophyta</taxon>
        <taxon>Spermatophyta</taxon>
        <taxon>Magnoliopsida</taxon>
        <taxon>eudicotyledons</taxon>
        <taxon>Gunneridae</taxon>
        <taxon>Pentapetalae</taxon>
        <taxon>asterids</taxon>
        <taxon>lamiids</taxon>
        <taxon>Solanales</taxon>
        <taxon>Solanaceae</taxon>
        <taxon>Solanoideae</taxon>
        <taxon>Capsiceae</taxon>
        <taxon>Capsicum</taxon>
    </lineage>
</organism>
<dbReference type="EMBL" id="MLFT02000006">
    <property type="protein sequence ID" value="PHT45117.1"/>
    <property type="molecule type" value="Genomic_DNA"/>
</dbReference>
<keyword evidence="4" id="KW-0804">Transcription</keyword>
<evidence type="ECO:0000313" key="5">
    <source>
        <dbReference type="Proteomes" id="UP000224567"/>
    </source>
</evidence>
<feature type="domain" description="RNA polymerase Rpb1" evidence="1">
    <location>
        <begin position="203"/>
        <end position="302"/>
    </location>
</feature>
<dbReference type="Pfam" id="PF08572">
    <property type="entry name" value="PRP3"/>
    <property type="match status" value="1"/>
</dbReference>
<dbReference type="GO" id="GO:0000428">
    <property type="term" value="C:DNA-directed RNA polymerase complex"/>
    <property type="evidence" value="ECO:0007669"/>
    <property type="project" value="UniProtKB-KW"/>
</dbReference>
<proteinExistence type="predicted"/>
<dbReference type="Pfam" id="PF04990">
    <property type="entry name" value="RNA_pol_Rpb1_7"/>
    <property type="match status" value="1"/>
</dbReference>
<evidence type="ECO:0000313" key="4">
    <source>
        <dbReference type="EMBL" id="PHT45117.1"/>
    </source>
</evidence>
<dbReference type="InterPro" id="IPR027104">
    <property type="entry name" value="Prp3"/>
</dbReference>
<dbReference type="InterPro" id="IPR007073">
    <property type="entry name" value="RNA_pol_Rpb1_7"/>
</dbReference>
<dbReference type="OrthoDB" id="677667at2759"/>
<dbReference type="PANTHER" id="PTHR14212">
    <property type="entry name" value="U4/U6-ASSOCIATED RNA SPLICING FACTOR-RELATED"/>
    <property type="match status" value="1"/>
</dbReference>
<dbReference type="GO" id="GO:0000398">
    <property type="term" value="P:mRNA splicing, via spliceosome"/>
    <property type="evidence" value="ECO:0007669"/>
    <property type="project" value="InterPro"/>
</dbReference>
<reference evidence="5" key="2">
    <citation type="journal article" date="2017" name="J. Anim. Genet.">
        <title>Multiple reference genome sequences of hot pepper reveal the massive evolution of plant disease resistance genes by retroduplication.</title>
        <authorList>
            <person name="Kim S."/>
            <person name="Park J."/>
            <person name="Yeom S.-I."/>
            <person name="Kim Y.-M."/>
            <person name="Seo E."/>
            <person name="Kim K.-T."/>
            <person name="Kim M.-S."/>
            <person name="Lee J.M."/>
            <person name="Cheong K."/>
            <person name="Shin H.-S."/>
            <person name="Kim S.-B."/>
            <person name="Han K."/>
            <person name="Lee J."/>
            <person name="Park M."/>
            <person name="Lee H.-A."/>
            <person name="Lee H.-Y."/>
            <person name="Lee Y."/>
            <person name="Oh S."/>
            <person name="Lee J.H."/>
            <person name="Choi E."/>
            <person name="Choi E."/>
            <person name="Lee S.E."/>
            <person name="Jeon J."/>
            <person name="Kim H."/>
            <person name="Choi G."/>
            <person name="Song H."/>
            <person name="Lee J."/>
            <person name="Lee S.-C."/>
            <person name="Kwon J.-K."/>
            <person name="Lee H.-Y."/>
            <person name="Koo N."/>
            <person name="Hong Y."/>
            <person name="Kim R.W."/>
            <person name="Kang W.-H."/>
            <person name="Huh J.H."/>
            <person name="Kang B.-C."/>
            <person name="Yang T.-J."/>
            <person name="Lee Y.-H."/>
            <person name="Bennetzen J.L."/>
            <person name="Choi D."/>
        </authorList>
    </citation>
    <scope>NUCLEOTIDE SEQUENCE [LARGE SCALE GENOMIC DNA]</scope>
    <source>
        <strain evidence="5">cv. PBC81</strain>
    </source>
</reference>
<dbReference type="Proteomes" id="UP000224567">
    <property type="component" value="Unassembled WGS sequence"/>
</dbReference>
<name>A0A2G2WIP8_CAPBA</name>
<accession>A0A2G2WIP8</accession>
<sequence length="309" mass="35565">MIRQGLVEQPNPKVKMSNLMKVLGSEATQDPTKLEMDIRSATAGRWAKTSIKRYGKLIFRRIDWVADGKKEDGERLVLNAQKTFKIDFWRPSNMHPMEIVEAVDKLQERLKVVPGNDYLSMEAQKYATLFFNILLHSALASKKSLVAPGDMIAFVATQSISEPATQMTLNTFHYTGVSAKNVTLGVPRLREIINVAKKMKTYSLSVYLKPEMSTLIKEDVEFVKSYYEMPDEEIDPDKISPWLLRIELNYKMMVDKKLSMADNDEKINFEFDDDLNYIFNDDNVETLILRIHIMNDEDPKGELDESTKH</sequence>
<keyword evidence="4" id="KW-0240">DNA-directed RNA polymerase</keyword>
<gene>
    <name evidence="4" type="ORF">CQW23_14275</name>
</gene>
<dbReference type="AlphaFoldDB" id="A0A2G2WIP8"/>
<dbReference type="InterPro" id="IPR007075">
    <property type="entry name" value="RNA_pol_Rpb1_6"/>
</dbReference>
<evidence type="ECO:0000259" key="1">
    <source>
        <dbReference type="Pfam" id="PF04990"/>
    </source>
</evidence>
<protein>
    <submittedName>
        <fullName evidence="4">DNA-directed RNA polymerase II subunit 1</fullName>
    </submittedName>
</protein>
<feature type="domain" description="Pre-mRNA-splicing factor 3" evidence="3">
    <location>
        <begin position="1"/>
        <end position="46"/>
    </location>
</feature>
<dbReference type="GO" id="GO:0006351">
    <property type="term" value="P:DNA-templated transcription"/>
    <property type="evidence" value="ECO:0007669"/>
    <property type="project" value="InterPro"/>
</dbReference>
<dbReference type="Gene3D" id="3.30.1360.140">
    <property type="match status" value="1"/>
</dbReference>
<dbReference type="PANTHER" id="PTHR14212:SF0">
    <property type="entry name" value="U4_U6 SMALL NUCLEAR RIBONUCLEOPROTEIN PRP3"/>
    <property type="match status" value="1"/>
</dbReference>
<feature type="domain" description="RNA polymerase Rpb1" evidence="2">
    <location>
        <begin position="74"/>
        <end position="144"/>
    </location>
</feature>
<dbReference type="GO" id="GO:0003677">
    <property type="term" value="F:DNA binding"/>
    <property type="evidence" value="ECO:0007669"/>
    <property type="project" value="InterPro"/>
</dbReference>
<dbReference type="InterPro" id="IPR013881">
    <property type="entry name" value="Pre-mRNA_splic_Prp3_dom"/>
</dbReference>
<dbReference type="Pfam" id="PF04992">
    <property type="entry name" value="RNA_pol_Rpb1_6"/>
    <property type="match status" value="1"/>
</dbReference>